<dbReference type="PANTHER" id="PTHR11091:SF0">
    <property type="entry name" value="MALATE DEHYDROGENASE"/>
    <property type="match status" value="1"/>
</dbReference>
<dbReference type="SUPFAM" id="SSF89733">
    <property type="entry name" value="L-sulfolactate dehydrogenase-like"/>
    <property type="match status" value="1"/>
</dbReference>
<dbReference type="InterPro" id="IPR043144">
    <property type="entry name" value="Mal/L-sulf/L-lact_DH-like_ah"/>
</dbReference>
<dbReference type="Proteomes" id="UP000635278">
    <property type="component" value="Unassembled WGS sequence"/>
</dbReference>
<evidence type="ECO:0000256" key="2">
    <source>
        <dbReference type="ARBA" id="ARBA00023002"/>
    </source>
</evidence>
<dbReference type="Gene3D" id="3.30.1370.60">
    <property type="entry name" value="Hypothetical oxidoreductase yiak, domain 2"/>
    <property type="match status" value="1"/>
</dbReference>
<comment type="similarity">
    <text evidence="1">Belongs to the LDH2/MDH2 oxidoreductase family.</text>
</comment>
<dbReference type="InterPro" id="IPR003767">
    <property type="entry name" value="Malate/L-lactate_DH-like"/>
</dbReference>
<dbReference type="EMBL" id="WOTB01000010">
    <property type="protein sequence ID" value="NHN84850.1"/>
    <property type="molecule type" value="Genomic_DNA"/>
</dbReference>
<dbReference type="InterPro" id="IPR036111">
    <property type="entry name" value="Mal/L-sulfo/L-lacto_DH-like_sf"/>
</dbReference>
<reference evidence="4 5" key="1">
    <citation type="journal article" date="2020" name="Int. J. Syst. Evol. Microbiol.">
        <title>Novel acetic acid bacteria from cider fermentations: Acetobacter conturbans sp. nov. and Acetobacter fallax sp. nov.</title>
        <authorList>
            <person name="Sombolestani A.S."/>
            <person name="Cleenwerck I."/>
            <person name="Cnockaert M."/>
            <person name="Borremans W."/>
            <person name="Wieme A.D."/>
            <person name="De Vuyst L."/>
            <person name="Vandamme P."/>
        </authorList>
    </citation>
    <scope>NUCLEOTIDE SEQUENCE [LARGE SCALE GENOMIC DNA]</scope>
    <source>
        <strain evidence="4 5">LMG 30640</strain>
    </source>
</reference>
<gene>
    <name evidence="4" type="ORF">GOB93_09380</name>
</gene>
<evidence type="ECO:0000313" key="4">
    <source>
        <dbReference type="EMBL" id="NHN84850.1"/>
    </source>
</evidence>
<dbReference type="InterPro" id="IPR043143">
    <property type="entry name" value="Mal/L-sulf/L-lact_DH-like_NADP"/>
</dbReference>
<dbReference type="PANTHER" id="PTHR11091">
    <property type="entry name" value="OXIDOREDUCTASE-RELATED"/>
    <property type="match status" value="1"/>
</dbReference>
<keyword evidence="2" id="KW-0560">Oxidoreductase</keyword>
<dbReference type="Gene3D" id="1.10.1530.10">
    <property type="match status" value="1"/>
</dbReference>
<evidence type="ECO:0000313" key="5">
    <source>
        <dbReference type="Proteomes" id="UP000635278"/>
    </source>
</evidence>
<dbReference type="Pfam" id="PF02615">
    <property type="entry name" value="Ldh_2"/>
    <property type="match status" value="1"/>
</dbReference>
<evidence type="ECO:0000256" key="1">
    <source>
        <dbReference type="ARBA" id="ARBA00006056"/>
    </source>
</evidence>
<evidence type="ECO:0000256" key="3">
    <source>
        <dbReference type="SAM" id="MobiDB-lite"/>
    </source>
</evidence>
<proteinExistence type="inferred from homology"/>
<comment type="caution">
    <text evidence="4">The sequence shown here is derived from an EMBL/GenBank/DDBJ whole genome shotgun (WGS) entry which is preliminary data.</text>
</comment>
<protein>
    <submittedName>
        <fullName evidence="4">Ldh family oxidoreductase</fullName>
    </submittedName>
</protein>
<dbReference type="RefSeq" id="WP_173583241.1">
    <property type="nucleotide sequence ID" value="NZ_WOTB01000010.1"/>
</dbReference>
<feature type="compositionally biased region" description="Basic and acidic residues" evidence="3">
    <location>
        <begin position="313"/>
        <end position="324"/>
    </location>
</feature>
<keyword evidence="5" id="KW-1185">Reference proteome</keyword>
<name>A0ABX0JQP5_9PROT</name>
<organism evidence="4 5">
    <name type="scientific">Acetobacter musti</name>
    <dbReference type="NCBI Taxonomy" id="864732"/>
    <lineage>
        <taxon>Bacteria</taxon>
        <taxon>Pseudomonadati</taxon>
        <taxon>Pseudomonadota</taxon>
        <taxon>Alphaproteobacteria</taxon>
        <taxon>Acetobacterales</taxon>
        <taxon>Acetobacteraceae</taxon>
        <taxon>Acetobacter</taxon>
    </lineage>
</organism>
<accession>A0ABX0JQP5</accession>
<feature type="region of interest" description="Disordered" evidence="3">
    <location>
        <begin position="302"/>
        <end position="340"/>
    </location>
</feature>
<sequence length="340" mass="35968">MPDVRYFPENVLEPVIREFLCQAGASPDDSAQTTKALLHASRTGVDSHGVRLAVYYARLLRSGRLNASPHRQVRHTGPATALLDADHGLAHPASYLAMNEAIALARNAGIGAVGVMNSTHFGAAGAYALEAAYQNMIGISTCNAESLVSLFQGSIPFHGTNPIAMAAPVPDSNPWLLDMATSSIPFNRVQLYRSLGITLPENVALDSDGQPTRDPQKARFLEPLGGPEFGFKGAALAGVVTLLSAILTGATCDPDIPSGPDAKGPSNIGHFFIALDPGRFVGQTGYRTAITHYLAALRGSPARNPDQRIMAPGDREWAETEKRARQGIPVDPDTTAALGL</sequence>